<comment type="caution">
    <text evidence="1">The sequence shown here is derived from an EMBL/GenBank/DDBJ whole genome shotgun (WGS) entry which is preliminary data.</text>
</comment>
<gene>
    <name evidence="1" type="ORF">RchiOBHm_Chr6g0244151</name>
</gene>
<name>A0A2P6PIX5_ROSCH</name>
<reference evidence="1 2" key="1">
    <citation type="journal article" date="2018" name="Nat. Genet.">
        <title>The Rosa genome provides new insights in the design of modern roses.</title>
        <authorList>
            <person name="Bendahmane M."/>
        </authorList>
    </citation>
    <scope>NUCLEOTIDE SEQUENCE [LARGE SCALE GENOMIC DNA]</scope>
    <source>
        <strain evidence="2">cv. Old Blush</strain>
    </source>
</reference>
<dbReference type="EMBL" id="PDCK01000044">
    <property type="protein sequence ID" value="PRQ21882.1"/>
    <property type="molecule type" value="Genomic_DNA"/>
</dbReference>
<protein>
    <submittedName>
        <fullName evidence="1">Uncharacterized protein</fullName>
    </submittedName>
</protein>
<organism evidence="1 2">
    <name type="scientific">Rosa chinensis</name>
    <name type="common">China rose</name>
    <dbReference type="NCBI Taxonomy" id="74649"/>
    <lineage>
        <taxon>Eukaryota</taxon>
        <taxon>Viridiplantae</taxon>
        <taxon>Streptophyta</taxon>
        <taxon>Embryophyta</taxon>
        <taxon>Tracheophyta</taxon>
        <taxon>Spermatophyta</taxon>
        <taxon>Magnoliopsida</taxon>
        <taxon>eudicotyledons</taxon>
        <taxon>Gunneridae</taxon>
        <taxon>Pentapetalae</taxon>
        <taxon>rosids</taxon>
        <taxon>fabids</taxon>
        <taxon>Rosales</taxon>
        <taxon>Rosaceae</taxon>
        <taxon>Rosoideae</taxon>
        <taxon>Rosoideae incertae sedis</taxon>
        <taxon>Rosa</taxon>
    </lineage>
</organism>
<keyword evidence="2" id="KW-1185">Reference proteome</keyword>
<evidence type="ECO:0000313" key="1">
    <source>
        <dbReference type="EMBL" id="PRQ21882.1"/>
    </source>
</evidence>
<accession>A0A2P6PIX5</accession>
<dbReference type="Gramene" id="PRQ21882">
    <property type="protein sequence ID" value="PRQ21882"/>
    <property type="gene ID" value="RchiOBHm_Chr6g0244151"/>
</dbReference>
<sequence length="43" mass="5175">MRLETGMIFLQALFHESKEKSMNQRATYRAIARRRNSYAWSPK</sequence>
<dbReference type="AlphaFoldDB" id="A0A2P6PIX5"/>
<evidence type="ECO:0000313" key="2">
    <source>
        <dbReference type="Proteomes" id="UP000238479"/>
    </source>
</evidence>
<proteinExistence type="predicted"/>
<dbReference type="Proteomes" id="UP000238479">
    <property type="component" value="Chromosome 6"/>
</dbReference>